<name>A0A7J7JNR6_BUGNE</name>
<sequence>MHHQYSSNSCSEVHHLTYHLAVTYCKSNDQHLTAFLSGRSQHELDMAFNLSRSYICCCESTGDCSHLPP</sequence>
<protein>
    <submittedName>
        <fullName evidence="1">Uncharacterized protein</fullName>
    </submittedName>
</protein>
<proteinExistence type="predicted"/>
<dbReference type="EMBL" id="VXIV02002112">
    <property type="protein sequence ID" value="KAF6027291.1"/>
    <property type="molecule type" value="Genomic_DNA"/>
</dbReference>
<reference evidence="1" key="1">
    <citation type="submission" date="2020-06" db="EMBL/GenBank/DDBJ databases">
        <title>Draft genome of Bugula neritina, a colonial animal packing powerful symbionts and potential medicines.</title>
        <authorList>
            <person name="Rayko M."/>
        </authorList>
    </citation>
    <scope>NUCLEOTIDE SEQUENCE [LARGE SCALE GENOMIC DNA]</scope>
    <source>
        <strain evidence="1">Kwan_BN1</strain>
    </source>
</reference>
<dbReference type="Proteomes" id="UP000593567">
    <property type="component" value="Unassembled WGS sequence"/>
</dbReference>
<evidence type="ECO:0000313" key="2">
    <source>
        <dbReference type="Proteomes" id="UP000593567"/>
    </source>
</evidence>
<accession>A0A7J7JNR6</accession>
<evidence type="ECO:0000313" key="1">
    <source>
        <dbReference type="EMBL" id="KAF6027291.1"/>
    </source>
</evidence>
<keyword evidence="2" id="KW-1185">Reference proteome</keyword>
<dbReference type="AlphaFoldDB" id="A0A7J7JNR6"/>
<comment type="caution">
    <text evidence="1">The sequence shown here is derived from an EMBL/GenBank/DDBJ whole genome shotgun (WGS) entry which is preliminary data.</text>
</comment>
<organism evidence="1 2">
    <name type="scientific">Bugula neritina</name>
    <name type="common">Brown bryozoan</name>
    <name type="synonym">Sertularia neritina</name>
    <dbReference type="NCBI Taxonomy" id="10212"/>
    <lineage>
        <taxon>Eukaryota</taxon>
        <taxon>Metazoa</taxon>
        <taxon>Spiralia</taxon>
        <taxon>Lophotrochozoa</taxon>
        <taxon>Bryozoa</taxon>
        <taxon>Gymnolaemata</taxon>
        <taxon>Cheilostomatida</taxon>
        <taxon>Flustrina</taxon>
        <taxon>Buguloidea</taxon>
        <taxon>Bugulidae</taxon>
        <taxon>Bugula</taxon>
    </lineage>
</organism>
<gene>
    <name evidence="1" type="ORF">EB796_014405</name>
</gene>